<dbReference type="GO" id="GO:0016020">
    <property type="term" value="C:membrane"/>
    <property type="evidence" value="ECO:0007669"/>
    <property type="project" value="InterPro"/>
</dbReference>
<dbReference type="PROSITE" id="PS51257">
    <property type="entry name" value="PROKAR_LIPOPROTEIN"/>
    <property type="match status" value="1"/>
</dbReference>
<dbReference type="AlphaFoldDB" id="A0AAE3M8Y8"/>
<dbReference type="PANTHER" id="PTHR30097:SF4">
    <property type="entry name" value="SLR6042 PROTEIN"/>
    <property type="match status" value="1"/>
</dbReference>
<dbReference type="GO" id="GO:0015679">
    <property type="term" value="P:plasma membrane copper ion transport"/>
    <property type="evidence" value="ECO:0007669"/>
    <property type="project" value="TreeGrafter"/>
</dbReference>
<feature type="region of interest" description="Disordered" evidence="4">
    <location>
        <begin position="360"/>
        <end position="390"/>
    </location>
</feature>
<feature type="compositionally biased region" description="Basic and acidic residues" evidence="4">
    <location>
        <begin position="360"/>
        <end position="384"/>
    </location>
</feature>
<feature type="domain" description="CzcB-like barrel-sandwich hybrid" evidence="7">
    <location>
        <begin position="83"/>
        <end position="228"/>
    </location>
</feature>
<feature type="signal peptide" evidence="5">
    <location>
        <begin position="1"/>
        <end position="23"/>
    </location>
</feature>
<sequence>MKNKIFIAIIAIATLMSCNSANNKGHEGHEGEEHEESGAEGVVILNKNQQEALKIKLGTIQMRNLTTVVKTNGQLEVAPSSSADVTAIVGGNVKSIKVFHGDKVAKGQLLAVLEHPDYIVLQEQFSEVANKLEFLEKEYERQKELFENNVGAGKDYQQAKSEYNTAKAKYEGLKSRLQLLNLSPDKIEEGNISNTVNIIAPINGFVNEVNIKVGTYVDAKDKLFAITDNSEIHADFMIYEKDVHLVKEGQTVHFTVSNRPSEELTATVFAIGKEFEANSRAVHIHAKLNEKVSGLISGMYISGHLHTDKQFTQTVPNDAIVTEGTKSYIFIVDNEALESKENAEHDDHDLGVEEKADAHADNDEHEGHDHDTEEKADTHADNDSGHNNSGEMAFRMVEVITGLKDDGYTQITLVDSLPENTQVVLNSAYYLLSEIGKGETSHEH</sequence>
<proteinExistence type="inferred from homology"/>
<evidence type="ECO:0000313" key="9">
    <source>
        <dbReference type="Proteomes" id="UP001209229"/>
    </source>
</evidence>
<keyword evidence="9" id="KW-1185">Reference proteome</keyword>
<evidence type="ECO:0000259" key="7">
    <source>
        <dbReference type="Pfam" id="PF25973"/>
    </source>
</evidence>
<name>A0AAE3M8Y8_9BACT</name>
<organism evidence="8 9">
    <name type="scientific">Plebeiibacterium sediminum</name>
    <dbReference type="NCBI Taxonomy" id="2992112"/>
    <lineage>
        <taxon>Bacteria</taxon>
        <taxon>Pseudomonadati</taxon>
        <taxon>Bacteroidota</taxon>
        <taxon>Bacteroidia</taxon>
        <taxon>Marinilabiliales</taxon>
        <taxon>Marinilabiliaceae</taxon>
        <taxon>Plebeiibacterium</taxon>
    </lineage>
</organism>
<dbReference type="Pfam" id="PF25954">
    <property type="entry name" value="Beta-barrel_RND_2"/>
    <property type="match status" value="1"/>
</dbReference>
<comment type="caution">
    <text evidence="8">The sequence shown here is derived from an EMBL/GenBank/DDBJ whole genome shotgun (WGS) entry which is preliminary data.</text>
</comment>
<evidence type="ECO:0000313" key="8">
    <source>
        <dbReference type="EMBL" id="MCW3789099.1"/>
    </source>
</evidence>
<keyword evidence="5" id="KW-0732">Signal</keyword>
<dbReference type="InterPro" id="IPR058792">
    <property type="entry name" value="Beta-barrel_RND_2"/>
</dbReference>
<feature type="chain" id="PRO_5042100917" evidence="5">
    <location>
        <begin position="24"/>
        <end position="444"/>
    </location>
</feature>
<gene>
    <name evidence="8" type="ORF">OM075_21715</name>
</gene>
<dbReference type="InterPro" id="IPR051909">
    <property type="entry name" value="MFP_Cation_Efflux"/>
</dbReference>
<dbReference type="SUPFAM" id="SSF111369">
    <property type="entry name" value="HlyD-like secretion proteins"/>
    <property type="match status" value="1"/>
</dbReference>
<evidence type="ECO:0000256" key="1">
    <source>
        <dbReference type="ARBA" id="ARBA00009477"/>
    </source>
</evidence>
<protein>
    <submittedName>
        <fullName evidence="8">Efflux RND transporter periplasmic adaptor subunit</fullName>
    </submittedName>
</protein>
<dbReference type="Gene3D" id="2.40.50.100">
    <property type="match status" value="1"/>
</dbReference>
<keyword evidence="3" id="KW-0175">Coiled coil</keyword>
<dbReference type="GO" id="GO:0060003">
    <property type="term" value="P:copper ion export"/>
    <property type="evidence" value="ECO:0007669"/>
    <property type="project" value="TreeGrafter"/>
</dbReference>
<dbReference type="GO" id="GO:0022857">
    <property type="term" value="F:transmembrane transporter activity"/>
    <property type="evidence" value="ECO:0007669"/>
    <property type="project" value="InterPro"/>
</dbReference>
<dbReference type="InterPro" id="IPR058647">
    <property type="entry name" value="BSH_CzcB-like"/>
</dbReference>
<dbReference type="GO" id="GO:0030313">
    <property type="term" value="C:cell envelope"/>
    <property type="evidence" value="ECO:0007669"/>
    <property type="project" value="TreeGrafter"/>
</dbReference>
<dbReference type="Proteomes" id="UP001209229">
    <property type="component" value="Unassembled WGS sequence"/>
</dbReference>
<comment type="similarity">
    <text evidence="1">Belongs to the membrane fusion protein (MFP) (TC 8.A.1) family.</text>
</comment>
<dbReference type="NCBIfam" id="TIGR01730">
    <property type="entry name" value="RND_mfp"/>
    <property type="match status" value="1"/>
</dbReference>
<dbReference type="Gene3D" id="1.10.287.470">
    <property type="entry name" value="Helix hairpin bin"/>
    <property type="match status" value="1"/>
</dbReference>
<dbReference type="InterPro" id="IPR006143">
    <property type="entry name" value="RND_pump_MFP"/>
</dbReference>
<evidence type="ECO:0000259" key="6">
    <source>
        <dbReference type="Pfam" id="PF25954"/>
    </source>
</evidence>
<reference evidence="8" key="1">
    <citation type="submission" date="2022-10" db="EMBL/GenBank/DDBJ databases">
        <authorList>
            <person name="Yu W.X."/>
        </authorList>
    </citation>
    <scope>NUCLEOTIDE SEQUENCE</scope>
    <source>
        <strain evidence="8">AAT</strain>
    </source>
</reference>
<keyword evidence="2" id="KW-0813">Transport</keyword>
<feature type="domain" description="CusB-like beta-barrel" evidence="6">
    <location>
        <begin position="237"/>
        <end position="307"/>
    </location>
</feature>
<feature type="coiled-coil region" evidence="3">
    <location>
        <begin position="118"/>
        <end position="176"/>
    </location>
</feature>
<dbReference type="RefSeq" id="WP_301192656.1">
    <property type="nucleotide sequence ID" value="NZ_JAPDPJ010000082.1"/>
</dbReference>
<evidence type="ECO:0000256" key="5">
    <source>
        <dbReference type="SAM" id="SignalP"/>
    </source>
</evidence>
<accession>A0AAE3M8Y8</accession>
<evidence type="ECO:0000256" key="3">
    <source>
        <dbReference type="SAM" id="Coils"/>
    </source>
</evidence>
<dbReference type="Gene3D" id="2.40.30.170">
    <property type="match status" value="1"/>
</dbReference>
<dbReference type="PANTHER" id="PTHR30097">
    <property type="entry name" value="CATION EFFLUX SYSTEM PROTEIN CUSB"/>
    <property type="match status" value="1"/>
</dbReference>
<dbReference type="Pfam" id="PF25973">
    <property type="entry name" value="BSH_CzcB"/>
    <property type="match status" value="1"/>
</dbReference>
<evidence type="ECO:0000256" key="4">
    <source>
        <dbReference type="SAM" id="MobiDB-lite"/>
    </source>
</evidence>
<evidence type="ECO:0000256" key="2">
    <source>
        <dbReference type="ARBA" id="ARBA00022448"/>
    </source>
</evidence>
<dbReference type="EMBL" id="JAPDPJ010000082">
    <property type="protein sequence ID" value="MCW3789099.1"/>
    <property type="molecule type" value="Genomic_DNA"/>
</dbReference>